<reference evidence="1" key="1">
    <citation type="submission" date="2018-02" db="EMBL/GenBank/DDBJ databases">
        <title>Rhizophora mucronata_Transcriptome.</title>
        <authorList>
            <person name="Meera S.P."/>
            <person name="Sreeshan A."/>
            <person name="Augustine A."/>
        </authorList>
    </citation>
    <scope>NUCLEOTIDE SEQUENCE</scope>
    <source>
        <tissue evidence="1">Leaf</tissue>
    </source>
</reference>
<dbReference type="AlphaFoldDB" id="A0A2P2N6C7"/>
<protein>
    <submittedName>
        <fullName evidence="1">Uncharacterized protein</fullName>
    </submittedName>
</protein>
<sequence>MLPSTFRSTRITGTDQCSKKNISLLAKKFFLCAFTFL</sequence>
<evidence type="ECO:0000313" key="1">
    <source>
        <dbReference type="EMBL" id="MBX38041.1"/>
    </source>
</evidence>
<organism evidence="1">
    <name type="scientific">Rhizophora mucronata</name>
    <name type="common">Asiatic mangrove</name>
    <dbReference type="NCBI Taxonomy" id="61149"/>
    <lineage>
        <taxon>Eukaryota</taxon>
        <taxon>Viridiplantae</taxon>
        <taxon>Streptophyta</taxon>
        <taxon>Embryophyta</taxon>
        <taxon>Tracheophyta</taxon>
        <taxon>Spermatophyta</taxon>
        <taxon>Magnoliopsida</taxon>
        <taxon>eudicotyledons</taxon>
        <taxon>Gunneridae</taxon>
        <taxon>Pentapetalae</taxon>
        <taxon>rosids</taxon>
        <taxon>fabids</taxon>
        <taxon>Malpighiales</taxon>
        <taxon>Rhizophoraceae</taxon>
        <taxon>Rhizophora</taxon>
    </lineage>
</organism>
<accession>A0A2P2N6C7</accession>
<name>A0A2P2N6C7_RHIMU</name>
<dbReference type="EMBL" id="GGEC01057557">
    <property type="protein sequence ID" value="MBX38041.1"/>
    <property type="molecule type" value="Transcribed_RNA"/>
</dbReference>
<proteinExistence type="predicted"/>